<reference evidence="8 9" key="1">
    <citation type="submission" date="2019-06" db="EMBL/GenBank/DDBJ databases">
        <authorList>
            <person name="Mardanova A.M."/>
            <person name="Pudova D.S."/>
            <person name="Shagimardanova E.I."/>
            <person name="Gogoleva N.E."/>
            <person name="Lutfullin M.T."/>
            <person name="Hadieva G.F."/>
            <person name="Sharipova M.R."/>
        </authorList>
    </citation>
    <scope>NUCLEOTIDE SEQUENCE [LARGE SCALE GENOMIC DNA]</scope>
    <source>
        <strain evidence="8 9">MG-1</strain>
    </source>
</reference>
<dbReference type="Gene3D" id="3.40.50.11820">
    <property type="match status" value="1"/>
</dbReference>
<dbReference type="GO" id="GO:0005886">
    <property type="term" value="C:plasma membrane"/>
    <property type="evidence" value="ECO:0007669"/>
    <property type="project" value="UniProtKB-SubCell"/>
</dbReference>
<dbReference type="GO" id="GO:0016757">
    <property type="term" value="F:glycosyltransferase activity"/>
    <property type="evidence" value="ECO:0007669"/>
    <property type="project" value="InterPro"/>
</dbReference>
<dbReference type="EMBL" id="VDMQ01000013">
    <property type="protein sequence ID" value="TNM52968.1"/>
    <property type="molecule type" value="Genomic_DNA"/>
</dbReference>
<evidence type="ECO:0000259" key="7">
    <source>
        <dbReference type="Pfam" id="PF00534"/>
    </source>
</evidence>
<dbReference type="Pfam" id="PF13432">
    <property type="entry name" value="TPR_16"/>
    <property type="match status" value="1"/>
</dbReference>
<dbReference type="SUPFAM" id="SSF48452">
    <property type="entry name" value="TPR-like"/>
    <property type="match status" value="1"/>
</dbReference>
<dbReference type="InterPro" id="IPR019734">
    <property type="entry name" value="TPR_rpt"/>
</dbReference>
<name>A0A5C4WX92_9MICO</name>
<dbReference type="Gene3D" id="3.40.50.12580">
    <property type="match status" value="1"/>
</dbReference>
<evidence type="ECO:0000256" key="2">
    <source>
        <dbReference type="ARBA" id="ARBA00010488"/>
    </source>
</evidence>
<evidence type="ECO:0000313" key="8">
    <source>
        <dbReference type="EMBL" id="TNM52968.1"/>
    </source>
</evidence>
<dbReference type="Gene3D" id="3.40.50.2000">
    <property type="entry name" value="Glycogen Phosphorylase B"/>
    <property type="match status" value="2"/>
</dbReference>
<evidence type="ECO:0000256" key="6">
    <source>
        <dbReference type="ARBA" id="ARBA00023136"/>
    </source>
</evidence>
<dbReference type="CDD" id="cd03811">
    <property type="entry name" value="GT4_GT28_WabH-like"/>
    <property type="match status" value="1"/>
</dbReference>
<evidence type="ECO:0000256" key="3">
    <source>
        <dbReference type="ARBA" id="ARBA00022475"/>
    </source>
</evidence>
<evidence type="ECO:0000256" key="5">
    <source>
        <dbReference type="ARBA" id="ARBA00022944"/>
    </source>
</evidence>
<keyword evidence="5" id="KW-0777">Teichoic acid biosynthesis</keyword>
<sequence length="1265" mass="141610">MIMKEYIANKLAGIRPGTFIGRIANVCEKFLARKYPRPERVLLIGRIQADRGDTESAVQTLSSGIRSNPESGELKFRKAFLLERHGRLVEAREIYESLVGLPGTDPTLLYRLSVTSDRLGDEQAALSWVANYVESNPADARANQLAYRLAAREPIWRRFAILINAEGELLEDMKWQSDVISLAYKMKRFDVCVDRYESIAHTPDRKVVSWAVASLLRLGRSEEAREVAQKFLSRQNGSKIKVAPGELLSEIGEWKLAAELHALEYSKNPDSEIAYKAGFASSRLFEWESAADWYRTAIPDSRNRKRVRYDLGLALERQRRWNEAAREYLSASTTKSVSDYRRYRAIYCLYSNGDTQAAYSVLESMDWSDYDGDSDTSLSLFASGELEEQLRLQLKRAKARQYTAGLRYVATEALALEMWHIAIEASVALVSREPNHEARNYLLLSRAYSKQGDKEKAIIAFLESRIHRDASIVSSYDYEKTLGTRRALRYGSFYRTRTFVPKTVLFESNHGSKLTCNILPLVLAFMNDSRFEGWEIYVSLEERALLPAELLDCQRIITVPRESDLYLQVLATAAWVVNNNTFPPYYCRPRTQRYLNTWHGTPIKSMGHDIKNGNFDHKNATRNFLHVTDFALPNIHTRDQLLNKYDVSSIFDGSIDLTGSPRLDLTASVSDDDIQAIRRRLGISEGATVVLYAPTWRGELGKVDTQSSQVQLVVETIQDAGCHALYRGHPVSTMHETDGTRDLPLVPDDIDTNVLLACVDVVITDYSSIAFDAALAGCKVALYAYDEDDYTTARGLSIRLCESGFPVVKSTPELQEWVACLDQIDSPALPDTFSAHEDGLATARVLEILARTTEGTRHVAPNSNVLIFEGHFIPNGITSAARELNRAVSNSENSLVIVVEPSAITPHDDRVAAFESARLGCDVLPRIGGSVDSAEQRWLISRQHQGLDLSPAQLDDIHEAYRLEFNRLFGHHQFEAVVGFEGFSLYWANLMAASKASRRIAYLHADMVEEATSRFPYLWSVFDTYKRYDLLACVSPDAKIENMRKLGSWTTEEQFAVAENIIDIDGIRERATAVVSSDYERFVQTFDEIFVAVGRVSIEKGSDRLIDSFIVAAHENSTIGLVVIGDGPLSLKLKSKIRIAGLEHRVYFTGYLESPYSHMARCDTLVLSSLHEGQGIVVLEALVLSLKVVSVDIPGPRSLLSHGFGLLVPNSTEGLVQGFKSIADGYVPEQMFDAEGYLASARQHARAMIAGGGLGRLTETEDVEG</sequence>
<feature type="domain" description="Glycosyl transferase family 1" evidence="7">
    <location>
        <begin position="1087"/>
        <end position="1222"/>
    </location>
</feature>
<dbReference type="PANTHER" id="PTHR37316">
    <property type="entry name" value="TEICHOIC ACID GLYCEROL-PHOSPHATE PRIMASE"/>
    <property type="match status" value="1"/>
</dbReference>
<dbReference type="Pfam" id="PF04464">
    <property type="entry name" value="Glyphos_transf"/>
    <property type="match status" value="1"/>
</dbReference>
<dbReference type="InterPro" id="IPR007554">
    <property type="entry name" value="Glycerophosphate_synth"/>
</dbReference>
<dbReference type="InterPro" id="IPR043148">
    <property type="entry name" value="TagF_C"/>
</dbReference>
<dbReference type="InterPro" id="IPR051612">
    <property type="entry name" value="Teichoic_Acid_Biosynth"/>
</dbReference>
<dbReference type="Gene3D" id="1.25.40.10">
    <property type="entry name" value="Tetratricopeptide repeat domain"/>
    <property type="match status" value="2"/>
</dbReference>
<dbReference type="InterPro" id="IPR001296">
    <property type="entry name" value="Glyco_trans_1"/>
</dbReference>
<dbReference type="PANTHER" id="PTHR37316:SF3">
    <property type="entry name" value="TEICHOIC ACID GLYCEROL-PHOSPHATE TRANSFERASE"/>
    <property type="match status" value="1"/>
</dbReference>
<comment type="caution">
    <text evidence="8">The sequence shown here is derived from an EMBL/GenBank/DDBJ whole genome shotgun (WGS) entry which is preliminary data.</text>
</comment>
<comment type="subcellular location">
    <subcellularLocation>
        <location evidence="1">Cell membrane</location>
        <topology evidence="1">Peripheral membrane protein</topology>
    </subcellularLocation>
</comment>
<evidence type="ECO:0000256" key="1">
    <source>
        <dbReference type="ARBA" id="ARBA00004202"/>
    </source>
</evidence>
<protein>
    <submittedName>
        <fullName evidence="8">Glycosyltransferase</fullName>
    </submittedName>
</protein>
<evidence type="ECO:0000256" key="4">
    <source>
        <dbReference type="ARBA" id="ARBA00022679"/>
    </source>
</evidence>
<dbReference type="Pfam" id="PF13181">
    <property type="entry name" value="TPR_8"/>
    <property type="match status" value="1"/>
</dbReference>
<gene>
    <name evidence="8" type="ORF">FHQ09_16930</name>
</gene>
<dbReference type="GO" id="GO:0019350">
    <property type="term" value="P:teichoic acid biosynthetic process"/>
    <property type="evidence" value="ECO:0007669"/>
    <property type="project" value="UniProtKB-KW"/>
</dbReference>
<keyword evidence="6" id="KW-0472">Membrane</keyword>
<keyword evidence="3" id="KW-1003">Cell membrane</keyword>
<dbReference type="Proteomes" id="UP000314223">
    <property type="component" value="Unassembled WGS sequence"/>
</dbReference>
<dbReference type="GO" id="GO:0047355">
    <property type="term" value="F:CDP-glycerol glycerophosphotransferase activity"/>
    <property type="evidence" value="ECO:0007669"/>
    <property type="project" value="InterPro"/>
</dbReference>
<proteinExistence type="inferred from homology"/>
<evidence type="ECO:0000313" key="9">
    <source>
        <dbReference type="Proteomes" id="UP000314223"/>
    </source>
</evidence>
<dbReference type="SUPFAM" id="SSF53756">
    <property type="entry name" value="UDP-Glycosyltransferase/glycogen phosphorylase"/>
    <property type="match status" value="2"/>
</dbReference>
<dbReference type="InterPro" id="IPR043149">
    <property type="entry name" value="TagF_N"/>
</dbReference>
<dbReference type="InterPro" id="IPR011990">
    <property type="entry name" value="TPR-like_helical_dom_sf"/>
</dbReference>
<dbReference type="Pfam" id="PF00534">
    <property type="entry name" value="Glycos_transf_1"/>
    <property type="match status" value="1"/>
</dbReference>
<dbReference type="AlphaFoldDB" id="A0A5C4WX92"/>
<comment type="similarity">
    <text evidence="2">Belongs to the CDP-glycerol glycerophosphotransferase family.</text>
</comment>
<keyword evidence="4 8" id="KW-0808">Transferase</keyword>
<organism evidence="8 9">
    <name type="scientific">Brevibacterium sediminis</name>
    <dbReference type="NCBI Taxonomy" id="1857024"/>
    <lineage>
        <taxon>Bacteria</taxon>
        <taxon>Bacillati</taxon>
        <taxon>Actinomycetota</taxon>
        <taxon>Actinomycetes</taxon>
        <taxon>Micrococcales</taxon>
        <taxon>Brevibacteriaceae</taxon>
        <taxon>Brevibacterium</taxon>
    </lineage>
</organism>
<accession>A0A5C4WX92</accession>